<comment type="similarity">
    <text evidence="2">Belongs to the MgtC/SapB family.</text>
</comment>
<keyword evidence="3" id="KW-1003">Cell membrane</keyword>
<evidence type="ECO:0000256" key="6">
    <source>
        <dbReference type="ARBA" id="ARBA00023136"/>
    </source>
</evidence>
<evidence type="ECO:0000256" key="2">
    <source>
        <dbReference type="ARBA" id="ARBA00009298"/>
    </source>
</evidence>
<keyword evidence="4 7" id="KW-0812">Transmembrane</keyword>
<feature type="transmembrane region" description="Helical" evidence="7">
    <location>
        <begin position="44"/>
        <end position="65"/>
    </location>
</feature>
<evidence type="ECO:0000313" key="9">
    <source>
        <dbReference type="EMBL" id="KKS12799.1"/>
    </source>
</evidence>
<dbReference type="Proteomes" id="UP000034380">
    <property type="component" value="Unassembled WGS sequence"/>
</dbReference>
<organism evidence="9 10">
    <name type="scientific">Candidatus Yanofskybacteria bacterium GW2011_GWA1_41_6</name>
    <dbReference type="NCBI Taxonomy" id="1619020"/>
    <lineage>
        <taxon>Bacteria</taxon>
        <taxon>Candidatus Yanofskyibacteriota</taxon>
    </lineage>
</organism>
<dbReference type="PRINTS" id="PR01837">
    <property type="entry name" value="MGTCSAPBPROT"/>
</dbReference>
<proteinExistence type="inferred from homology"/>
<feature type="transmembrane region" description="Helical" evidence="7">
    <location>
        <begin position="132"/>
        <end position="150"/>
    </location>
</feature>
<sequence length="178" mass="19326">MIQLTQFLTYLDWEMISRLLVAALLGGAVGFERERSGKVAGLRTHTLVSIGAALLSVISIKLFQVFPSVNGTVGYDYHLIANIVVGIGFIGAGTILRRENRIEGTTTAASLWVVSAIGIASGFGFYQEAVSTTVVVYVVLAGLWLVEKYLTHDIRYKGQGIFGELKQSENPGPKFTEK</sequence>
<gene>
    <name evidence="9" type="ORF">UU70_C0032G0008</name>
</gene>
<dbReference type="AlphaFoldDB" id="A0A0G0WIR4"/>
<comment type="caution">
    <text evidence="9">The sequence shown here is derived from an EMBL/GenBank/DDBJ whole genome shotgun (WGS) entry which is preliminary data.</text>
</comment>
<dbReference type="GO" id="GO:0005886">
    <property type="term" value="C:plasma membrane"/>
    <property type="evidence" value="ECO:0007669"/>
    <property type="project" value="UniProtKB-SubCell"/>
</dbReference>
<dbReference type="InterPro" id="IPR003416">
    <property type="entry name" value="MgtC/SapB/SrpB/YhiD_fam"/>
</dbReference>
<dbReference type="EMBL" id="LCBQ01000032">
    <property type="protein sequence ID" value="KKS12799.1"/>
    <property type="molecule type" value="Genomic_DNA"/>
</dbReference>
<comment type="subcellular location">
    <subcellularLocation>
        <location evidence="1">Cell membrane</location>
        <topology evidence="1">Multi-pass membrane protein</topology>
    </subcellularLocation>
</comment>
<evidence type="ECO:0000256" key="4">
    <source>
        <dbReference type="ARBA" id="ARBA00022692"/>
    </source>
</evidence>
<feature type="transmembrane region" description="Helical" evidence="7">
    <location>
        <begin position="15"/>
        <end position="32"/>
    </location>
</feature>
<protein>
    <submittedName>
        <fullName evidence="9">MgtC/SapB transporter</fullName>
    </submittedName>
</protein>
<evidence type="ECO:0000313" key="10">
    <source>
        <dbReference type="Proteomes" id="UP000034380"/>
    </source>
</evidence>
<keyword evidence="5 7" id="KW-1133">Transmembrane helix</keyword>
<feature type="transmembrane region" description="Helical" evidence="7">
    <location>
        <begin position="108"/>
        <end position="126"/>
    </location>
</feature>
<evidence type="ECO:0000256" key="3">
    <source>
        <dbReference type="ARBA" id="ARBA00022475"/>
    </source>
</evidence>
<dbReference type="InterPro" id="IPR049177">
    <property type="entry name" value="MgtC_SapB_SrpB_YhiD_N"/>
</dbReference>
<evidence type="ECO:0000256" key="1">
    <source>
        <dbReference type="ARBA" id="ARBA00004651"/>
    </source>
</evidence>
<evidence type="ECO:0000256" key="7">
    <source>
        <dbReference type="SAM" id="Phobius"/>
    </source>
</evidence>
<evidence type="ECO:0000256" key="5">
    <source>
        <dbReference type="ARBA" id="ARBA00022989"/>
    </source>
</evidence>
<name>A0A0G0WIR4_9BACT</name>
<dbReference type="PANTHER" id="PTHR33778:SF1">
    <property type="entry name" value="MAGNESIUM TRANSPORTER YHID-RELATED"/>
    <property type="match status" value="1"/>
</dbReference>
<feature type="domain" description="MgtC/SapB/SrpB/YhiD N-terminal" evidence="8">
    <location>
        <begin position="19"/>
        <end position="147"/>
    </location>
</feature>
<feature type="transmembrane region" description="Helical" evidence="7">
    <location>
        <begin position="77"/>
        <end position="96"/>
    </location>
</feature>
<keyword evidence="6 7" id="KW-0472">Membrane</keyword>
<accession>A0A0G0WIR4</accession>
<dbReference type="PANTHER" id="PTHR33778">
    <property type="entry name" value="PROTEIN MGTC"/>
    <property type="match status" value="1"/>
</dbReference>
<reference evidence="9 10" key="1">
    <citation type="journal article" date="2015" name="Nature">
        <title>rRNA introns, odd ribosomes, and small enigmatic genomes across a large radiation of phyla.</title>
        <authorList>
            <person name="Brown C.T."/>
            <person name="Hug L.A."/>
            <person name="Thomas B.C."/>
            <person name="Sharon I."/>
            <person name="Castelle C.J."/>
            <person name="Singh A."/>
            <person name="Wilkins M.J."/>
            <person name="Williams K.H."/>
            <person name="Banfield J.F."/>
        </authorList>
    </citation>
    <scope>NUCLEOTIDE SEQUENCE [LARGE SCALE GENOMIC DNA]</scope>
</reference>
<evidence type="ECO:0000259" key="8">
    <source>
        <dbReference type="Pfam" id="PF02308"/>
    </source>
</evidence>
<dbReference type="Pfam" id="PF02308">
    <property type="entry name" value="MgtC"/>
    <property type="match status" value="1"/>
</dbReference>